<evidence type="ECO:0000256" key="1">
    <source>
        <dbReference type="SAM" id="MobiDB-lite"/>
    </source>
</evidence>
<organism evidence="2 3">
    <name type="scientific">Mycena citricolor</name>
    <dbReference type="NCBI Taxonomy" id="2018698"/>
    <lineage>
        <taxon>Eukaryota</taxon>
        <taxon>Fungi</taxon>
        <taxon>Dikarya</taxon>
        <taxon>Basidiomycota</taxon>
        <taxon>Agaricomycotina</taxon>
        <taxon>Agaricomycetes</taxon>
        <taxon>Agaricomycetidae</taxon>
        <taxon>Agaricales</taxon>
        <taxon>Marasmiineae</taxon>
        <taxon>Mycenaceae</taxon>
        <taxon>Mycena</taxon>
    </lineage>
</organism>
<feature type="region of interest" description="Disordered" evidence="1">
    <location>
        <begin position="142"/>
        <end position="168"/>
    </location>
</feature>
<proteinExistence type="predicted"/>
<reference evidence="2" key="1">
    <citation type="submission" date="2023-11" db="EMBL/GenBank/DDBJ databases">
        <authorList>
            <person name="De Vega J J."/>
            <person name="De Vega J J."/>
        </authorList>
    </citation>
    <scope>NUCLEOTIDE SEQUENCE</scope>
</reference>
<keyword evidence="3" id="KW-1185">Reference proteome</keyword>
<gene>
    <name evidence="2" type="ORF">MYCIT1_LOCUS1851</name>
</gene>
<comment type="caution">
    <text evidence="2">The sequence shown here is derived from an EMBL/GenBank/DDBJ whole genome shotgun (WGS) entry which is preliminary data.</text>
</comment>
<dbReference type="Proteomes" id="UP001295794">
    <property type="component" value="Unassembled WGS sequence"/>
</dbReference>
<dbReference type="EMBL" id="CAVNYO010000027">
    <property type="protein sequence ID" value="CAK5262824.1"/>
    <property type="molecule type" value="Genomic_DNA"/>
</dbReference>
<evidence type="ECO:0000313" key="3">
    <source>
        <dbReference type="Proteomes" id="UP001295794"/>
    </source>
</evidence>
<accession>A0AAD2JVK6</accession>
<evidence type="ECO:0000313" key="2">
    <source>
        <dbReference type="EMBL" id="CAK5262824.1"/>
    </source>
</evidence>
<name>A0AAD2JVK6_9AGAR</name>
<dbReference type="AlphaFoldDB" id="A0AAD2JVK6"/>
<feature type="compositionally biased region" description="Basic residues" evidence="1">
    <location>
        <begin position="142"/>
        <end position="154"/>
    </location>
</feature>
<sequence>MHPWRYRVGMKNRHMEATDVAIGLWRCPLPAGCPTFSCLDLLCLADQLSNEPVVRLRILLQRFPSLQQMGEQRGRVCSLGPKRCQVAFKRRQRLNRERTCIERQQLGDFRVIDVWPGPELFRAPTRLWSARSRHRGACNRPVTRTRGRRHRPRSHLQQGHSVSIGLWR</sequence>
<protein>
    <submittedName>
        <fullName evidence="2">Uncharacterized protein</fullName>
    </submittedName>
</protein>